<reference evidence="2" key="1">
    <citation type="submission" date="2020-08" db="EMBL/GenBank/DDBJ databases">
        <title>Lacibacter sp. S13-6-6 genome sequencing.</title>
        <authorList>
            <person name="Jin L."/>
        </authorList>
    </citation>
    <scope>NUCLEOTIDE SEQUENCE [LARGE SCALE GENOMIC DNA]</scope>
    <source>
        <strain evidence="2">S13-6-6</strain>
    </source>
</reference>
<accession>A0A7G5XIA4</accession>
<proteinExistence type="predicted"/>
<evidence type="ECO:0000313" key="1">
    <source>
        <dbReference type="EMBL" id="QNA45207.1"/>
    </source>
</evidence>
<dbReference type="AlphaFoldDB" id="A0A7G5XIA4"/>
<evidence type="ECO:0000313" key="2">
    <source>
        <dbReference type="Proteomes" id="UP000515344"/>
    </source>
</evidence>
<dbReference type="RefSeq" id="WP_182804062.1">
    <property type="nucleotide sequence ID" value="NZ_CP060007.1"/>
</dbReference>
<keyword evidence="2" id="KW-1185">Reference proteome</keyword>
<organism evidence="1 2">
    <name type="scientific">Lacibacter sediminis</name>
    <dbReference type="NCBI Taxonomy" id="2760713"/>
    <lineage>
        <taxon>Bacteria</taxon>
        <taxon>Pseudomonadati</taxon>
        <taxon>Bacteroidota</taxon>
        <taxon>Chitinophagia</taxon>
        <taxon>Chitinophagales</taxon>
        <taxon>Chitinophagaceae</taxon>
        <taxon>Lacibacter</taxon>
    </lineage>
</organism>
<sequence>MEQPTLNSITIFALKDFNCKSEIELFQFDEISFIKGWGELDSEYFTDDSIKLIGQLNLMSFANRFFAAVKKDLATLDELSNEHIRLKSKTNHFINCLWFAKDNSASIINLYTYTLNTNYSLQSVIGPGNSSATGENSPVEFDKEDFDKALNIYKAILSVQTKIESDPPKIDFGGRPIITDSKYHKTNQNKTNRIDRALSFLFIARNNSFLPLKISLYISVLECLFTKDAGDIVHKISERTAFYVGETPDERVDLYRSVKKAYGVRSKFFHGQPLEKNSSEHEVLQNVSLKIDHILRIVLSKVLLTDYAQFLSNNEQIEEFYTNLIFKKA</sequence>
<gene>
    <name evidence="1" type="ORF">H4075_03115</name>
</gene>
<dbReference type="EMBL" id="CP060007">
    <property type="protein sequence ID" value="QNA45207.1"/>
    <property type="molecule type" value="Genomic_DNA"/>
</dbReference>
<name>A0A7G5XIA4_9BACT</name>
<evidence type="ECO:0008006" key="3">
    <source>
        <dbReference type="Google" id="ProtNLM"/>
    </source>
</evidence>
<protein>
    <recommendedName>
        <fullName evidence="3">Apea-like HEPN domain-containing protein</fullName>
    </recommendedName>
</protein>
<dbReference type="Proteomes" id="UP000515344">
    <property type="component" value="Chromosome"/>
</dbReference>
<dbReference type="KEGG" id="lacs:H4075_03115"/>